<dbReference type="InterPro" id="IPR025799">
    <property type="entry name" value="Arg_MeTrfase"/>
</dbReference>
<feature type="domain" description="Protein arginine N-methyltransferase" evidence="14">
    <location>
        <begin position="344"/>
        <end position="503"/>
    </location>
</feature>
<dbReference type="EMBL" id="WVUK01000056">
    <property type="protein sequence ID" value="KAF7492854.1"/>
    <property type="molecule type" value="Genomic_DNA"/>
</dbReference>
<evidence type="ECO:0000313" key="18">
    <source>
        <dbReference type="Proteomes" id="UP000070412"/>
    </source>
</evidence>
<keyword evidence="4 12" id="KW-0489">Methyltransferase</keyword>
<dbReference type="GO" id="GO:0032259">
    <property type="term" value="P:methylation"/>
    <property type="evidence" value="ECO:0007669"/>
    <property type="project" value="UniProtKB-KW"/>
</dbReference>
<comment type="catalytic activity">
    <reaction evidence="11">
        <text>L-arginyl-[protein] + S-adenosyl-L-methionine = N(omega)-methyl-L-arginyl-[protein] + S-adenosyl-L-homocysteine + H(+)</text>
        <dbReference type="Rhea" id="RHEA:48100"/>
        <dbReference type="Rhea" id="RHEA-COMP:10532"/>
        <dbReference type="Rhea" id="RHEA-COMP:11990"/>
        <dbReference type="ChEBI" id="CHEBI:15378"/>
        <dbReference type="ChEBI" id="CHEBI:29965"/>
        <dbReference type="ChEBI" id="CHEBI:57856"/>
        <dbReference type="ChEBI" id="CHEBI:59789"/>
        <dbReference type="ChEBI" id="CHEBI:65280"/>
    </reaction>
    <physiologicalReaction direction="left-to-right" evidence="11">
        <dbReference type="Rhea" id="RHEA:48101"/>
    </physiologicalReaction>
</comment>
<dbReference type="PROSITE" id="PS51678">
    <property type="entry name" value="SAM_MT_PRMT"/>
    <property type="match status" value="1"/>
</dbReference>
<evidence type="ECO:0000256" key="8">
    <source>
        <dbReference type="ARBA" id="ARBA00022771"/>
    </source>
</evidence>
<dbReference type="Gene3D" id="2.70.160.11">
    <property type="entry name" value="Hnrnp arginine n-methyltransferase1"/>
    <property type="match status" value="1"/>
</dbReference>
<evidence type="ECO:0000256" key="2">
    <source>
        <dbReference type="ARBA" id="ARBA00011925"/>
    </source>
</evidence>
<dbReference type="InterPro" id="IPR029063">
    <property type="entry name" value="SAM-dependent_MTases_sf"/>
</dbReference>
<gene>
    <name evidence="16" type="ORF">QR98_0067180</name>
    <name evidence="15" type="ORF">SSS_6470</name>
</gene>
<dbReference type="OrthoDB" id="7848332at2759"/>
<comment type="subcellular location">
    <subcellularLocation>
        <location evidence="1">Cytoplasm</location>
        <location evidence="1">Cytosol</location>
    </subcellularLocation>
</comment>
<dbReference type="InterPro" id="IPR049482">
    <property type="entry name" value="ANM3-like_C2H2_Zf"/>
</dbReference>
<dbReference type="Proteomes" id="UP000616769">
    <property type="component" value="Unassembled WGS sequence"/>
</dbReference>
<protein>
    <recommendedName>
        <fullName evidence="2">type I protein arginine methyltransferase</fullName>
        <ecNumber evidence="2">2.1.1.319</ecNumber>
    </recommendedName>
</protein>
<dbReference type="EnsemblMetazoa" id="SSS_6470s_mrna">
    <property type="protein sequence ID" value="KAF7492854.1"/>
    <property type="gene ID" value="SSS_6470"/>
</dbReference>
<keyword evidence="6 12" id="KW-0949">S-adenosyl-L-methionine</keyword>
<dbReference type="SUPFAM" id="SSF57667">
    <property type="entry name" value="beta-beta-alpha zinc fingers"/>
    <property type="match status" value="1"/>
</dbReference>
<evidence type="ECO:0000256" key="7">
    <source>
        <dbReference type="ARBA" id="ARBA00022723"/>
    </source>
</evidence>
<evidence type="ECO:0000256" key="5">
    <source>
        <dbReference type="ARBA" id="ARBA00022679"/>
    </source>
</evidence>
<evidence type="ECO:0000256" key="4">
    <source>
        <dbReference type="ARBA" id="ARBA00022603"/>
    </source>
</evidence>
<sequence length="517" mass="59182">MDSSSSDDEYIETEKEVFTAECLFCDSNDLELETIFDHIKTAHGIDFLDDCHRNNLDSYQFIKLVNFLRKNGKKPDDFSKILQEKLFDYEEFLKPSIQDDYLLMFDFEGEVSPESIDIEKEIMIKPEIEIIKSLSSLSKDELLILVKNMMQKFKKTKQSLLDIVNFISANDSNVTQIDNVESSKSNLVTTLNVEHDQSYIDSYSHYSIHHQMLSDKTRTLSYQDAILENDSFFRNKTVLDIGCGVGVLSLFAAKAGAKIVVAVDQSDIIKNAQRIIWENKMEDKIKTVKGKLEQLDFAKLQLPEKYDIIVSEWMGYFLLFEGMLDTVLFARNHLLSDRGVLLPDRCKLFISAFSDCSIYEKYIDFWNDVYGFNMSSIVPDVISEAIVESIRPENICSSIDKISDINISDCSIHSVSKIESDFELKFNNDSTIHGLVGWFDCNFESMSKLIILSTSPFSEPTHWKQTIFLFKEPIIIKSGQTISGKILITKDVSNPRGLKIIFKIESNQSGTFAYSMN</sequence>
<keyword evidence="8" id="KW-0863">Zinc-finger</keyword>
<reference evidence="18" key="2">
    <citation type="journal article" date="2020" name="PLoS Negl. Trop. Dis.">
        <title>High-quality nuclear genome for Sarcoptes scabiei-A critical resource for a neglected parasite.</title>
        <authorList>
            <person name="Korhonen P.K."/>
            <person name="Gasser R.B."/>
            <person name="Ma G."/>
            <person name="Wang T."/>
            <person name="Stroehlein A.J."/>
            <person name="Young N.D."/>
            <person name="Ang C.S."/>
            <person name="Fernando D.D."/>
            <person name="Lu H.C."/>
            <person name="Taylor S."/>
            <person name="Reynolds S.L."/>
            <person name="Mofiz E."/>
            <person name="Najaraj S.H."/>
            <person name="Gowda H."/>
            <person name="Madugundu A."/>
            <person name="Renuse S."/>
            <person name="Holt D."/>
            <person name="Pandey A."/>
            <person name="Papenfuss A.T."/>
            <person name="Fischer K."/>
        </authorList>
    </citation>
    <scope>NUCLEOTIDE SEQUENCE [LARGE SCALE GENOMIC DNA]</scope>
</reference>
<dbReference type="Pfam" id="PF22528">
    <property type="entry name" value="PRMT_C"/>
    <property type="match status" value="1"/>
</dbReference>
<dbReference type="VEuPathDB" id="VectorBase:SSCA007353"/>
<keyword evidence="3" id="KW-0963">Cytoplasm</keyword>
<evidence type="ECO:0000313" key="15">
    <source>
        <dbReference type="EMBL" id="KAF7492854.1"/>
    </source>
</evidence>
<reference evidence="15" key="3">
    <citation type="submission" date="2020-01" db="EMBL/GenBank/DDBJ databases">
        <authorList>
            <person name="Korhonen P.K.K."/>
            <person name="Guangxu M.G."/>
            <person name="Wang T.W."/>
            <person name="Stroehlein A.J.S."/>
            <person name="Young N.D."/>
            <person name="Ang C.-S.A."/>
            <person name="Fernando D.W.F."/>
            <person name="Lu H.L."/>
            <person name="Taylor S.T."/>
            <person name="Ehtesham M.E.M."/>
            <person name="Najaraj S.H.N."/>
            <person name="Harsha G.H.G."/>
            <person name="Madugundu A.M."/>
            <person name="Renuse S.R."/>
            <person name="Holt D.H."/>
            <person name="Pandey A.P."/>
            <person name="Papenfuss A.P."/>
            <person name="Gasser R.B.G."/>
            <person name="Fischer K.F."/>
        </authorList>
    </citation>
    <scope>NUCLEOTIDE SEQUENCE</scope>
    <source>
        <strain evidence="15">SSS_KF_BRIS2020</strain>
    </source>
</reference>
<accession>A0A132AB52</accession>
<proteinExistence type="predicted"/>
<comment type="catalytic activity">
    <reaction evidence="10">
        <text>L-arginyl-[protein] + 2 S-adenosyl-L-methionine = N(omega),N(omega)-dimethyl-L-arginyl-[protein] + 2 S-adenosyl-L-homocysteine + 2 H(+)</text>
        <dbReference type="Rhea" id="RHEA:48096"/>
        <dbReference type="Rhea" id="RHEA-COMP:10532"/>
        <dbReference type="Rhea" id="RHEA-COMP:11991"/>
        <dbReference type="ChEBI" id="CHEBI:15378"/>
        <dbReference type="ChEBI" id="CHEBI:29965"/>
        <dbReference type="ChEBI" id="CHEBI:57856"/>
        <dbReference type="ChEBI" id="CHEBI:59789"/>
        <dbReference type="ChEBI" id="CHEBI:61897"/>
        <dbReference type="EC" id="2.1.1.319"/>
    </reaction>
    <physiologicalReaction direction="left-to-right" evidence="10">
        <dbReference type="Rhea" id="RHEA:48097"/>
    </physiologicalReaction>
</comment>
<keyword evidence="18" id="KW-1185">Reference proteome</keyword>
<evidence type="ECO:0000256" key="10">
    <source>
        <dbReference type="ARBA" id="ARBA00047384"/>
    </source>
</evidence>
<evidence type="ECO:0000313" key="17">
    <source>
        <dbReference type="EnsemblMetazoa" id="KAF7492854.1"/>
    </source>
</evidence>
<evidence type="ECO:0000256" key="11">
    <source>
        <dbReference type="ARBA" id="ARBA00049303"/>
    </source>
</evidence>
<dbReference type="SUPFAM" id="SSF53335">
    <property type="entry name" value="S-adenosyl-L-methionine-dependent methyltransferases"/>
    <property type="match status" value="1"/>
</dbReference>
<evidence type="ECO:0000313" key="16">
    <source>
        <dbReference type="EMBL" id="KPM08204.1"/>
    </source>
</evidence>
<keyword evidence="5 12" id="KW-0808">Transferase</keyword>
<keyword evidence="9" id="KW-0862">Zinc</keyword>
<evidence type="ECO:0000256" key="12">
    <source>
        <dbReference type="PROSITE-ProRule" id="PRU01015"/>
    </source>
</evidence>
<dbReference type="InterPro" id="IPR036236">
    <property type="entry name" value="Znf_C2H2_sf"/>
</dbReference>
<dbReference type="Gene3D" id="3.40.50.150">
    <property type="entry name" value="Vaccinia Virus protein VP39"/>
    <property type="match status" value="1"/>
</dbReference>
<evidence type="ECO:0000313" key="19">
    <source>
        <dbReference type="Proteomes" id="UP000616769"/>
    </source>
</evidence>
<dbReference type="FunFam" id="3.40.50.150:FF:000003">
    <property type="entry name" value="Blast:Protein arginine N-methyltransferase 1"/>
    <property type="match status" value="1"/>
</dbReference>
<reference evidence="16 19" key="1">
    <citation type="journal article" date="2015" name="Parasit. Vectors">
        <title>Draft genome of the scabies mite.</title>
        <authorList>
            <person name="Rider S.D.Jr."/>
            <person name="Morgan M.S."/>
            <person name="Arlian L.G."/>
        </authorList>
    </citation>
    <scope>NUCLEOTIDE SEQUENCE [LARGE SCALE GENOMIC DNA]</scope>
    <source>
        <strain evidence="16">Arlian Lab</strain>
    </source>
</reference>
<evidence type="ECO:0000256" key="9">
    <source>
        <dbReference type="ARBA" id="ARBA00022833"/>
    </source>
</evidence>
<dbReference type="CDD" id="cd02440">
    <property type="entry name" value="AdoMet_MTases"/>
    <property type="match status" value="1"/>
</dbReference>
<dbReference type="Pfam" id="PF21137">
    <property type="entry name" value="ANM3_C2H2_Zf"/>
    <property type="match status" value="1"/>
</dbReference>
<dbReference type="EMBL" id="JXLN01012231">
    <property type="protein sequence ID" value="KPM08204.1"/>
    <property type="molecule type" value="Genomic_DNA"/>
</dbReference>
<dbReference type="EC" id="2.1.1.319" evidence="2"/>
<name>A0A132AB52_SARSC</name>
<organism evidence="16 19">
    <name type="scientific">Sarcoptes scabiei</name>
    <name type="common">Itch mite</name>
    <name type="synonym">Acarus scabiei</name>
    <dbReference type="NCBI Taxonomy" id="52283"/>
    <lineage>
        <taxon>Eukaryota</taxon>
        <taxon>Metazoa</taxon>
        <taxon>Ecdysozoa</taxon>
        <taxon>Arthropoda</taxon>
        <taxon>Chelicerata</taxon>
        <taxon>Arachnida</taxon>
        <taxon>Acari</taxon>
        <taxon>Acariformes</taxon>
        <taxon>Sarcoptiformes</taxon>
        <taxon>Astigmata</taxon>
        <taxon>Psoroptidia</taxon>
        <taxon>Sarcoptoidea</taxon>
        <taxon>Sarcoptidae</taxon>
        <taxon>Sarcoptinae</taxon>
        <taxon>Sarcoptes</taxon>
    </lineage>
</organism>
<evidence type="ECO:0000256" key="6">
    <source>
        <dbReference type="ARBA" id="ARBA00022691"/>
    </source>
</evidence>
<dbReference type="GO" id="GO:0008270">
    <property type="term" value="F:zinc ion binding"/>
    <property type="evidence" value="ECO:0007669"/>
    <property type="project" value="UniProtKB-KW"/>
</dbReference>
<dbReference type="GO" id="GO:0005634">
    <property type="term" value="C:nucleus"/>
    <property type="evidence" value="ECO:0007669"/>
    <property type="project" value="TreeGrafter"/>
</dbReference>
<dbReference type="PANTHER" id="PTHR11006">
    <property type="entry name" value="PROTEIN ARGININE N-METHYLTRANSFERASE"/>
    <property type="match status" value="1"/>
</dbReference>
<evidence type="ECO:0000259" key="14">
    <source>
        <dbReference type="Pfam" id="PF22528"/>
    </source>
</evidence>
<dbReference type="InterPro" id="IPR055135">
    <property type="entry name" value="PRMT_dom"/>
</dbReference>
<dbReference type="GO" id="GO:0042054">
    <property type="term" value="F:histone methyltransferase activity"/>
    <property type="evidence" value="ECO:0007669"/>
    <property type="project" value="TreeGrafter"/>
</dbReference>
<feature type="domain" description="Protein arginine N-methyltransferase 3-like C2H2 zinc finger" evidence="13">
    <location>
        <begin position="51"/>
        <end position="95"/>
    </location>
</feature>
<dbReference type="PANTHER" id="PTHR11006:SF53">
    <property type="entry name" value="PROTEIN ARGININE N-METHYLTRANSFERASE 3"/>
    <property type="match status" value="1"/>
</dbReference>
<evidence type="ECO:0000256" key="1">
    <source>
        <dbReference type="ARBA" id="ARBA00004514"/>
    </source>
</evidence>
<dbReference type="AlphaFoldDB" id="A0A132AB52"/>
<keyword evidence="7" id="KW-0479">Metal-binding</keyword>
<dbReference type="Proteomes" id="UP000070412">
    <property type="component" value="Unassembled WGS sequence"/>
</dbReference>
<dbReference type="GO" id="GO:0035242">
    <property type="term" value="F:protein-arginine omega-N asymmetric methyltransferase activity"/>
    <property type="evidence" value="ECO:0007669"/>
    <property type="project" value="UniProtKB-EC"/>
</dbReference>
<evidence type="ECO:0000256" key="3">
    <source>
        <dbReference type="ARBA" id="ARBA00022490"/>
    </source>
</evidence>
<dbReference type="GO" id="GO:0005829">
    <property type="term" value="C:cytosol"/>
    <property type="evidence" value="ECO:0007669"/>
    <property type="project" value="UniProtKB-SubCell"/>
</dbReference>
<dbReference type="OMA" id="NERINFW"/>
<dbReference type="Pfam" id="PF06325">
    <property type="entry name" value="PrmA"/>
    <property type="match status" value="1"/>
</dbReference>
<evidence type="ECO:0000259" key="13">
    <source>
        <dbReference type="Pfam" id="PF21137"/>
    </source>
</evidence>
<reference evidence="17" key="4">
    <citation type="submission" date="2022-06" db="UniProtKB">
        <authorList>
            <consortium name="EnsemblMetazoa"/>
        </authorList>
    </citation>
    <scope>IDENTIFICATION</scope>
</reference>